<dbReference type="GO" id="GO:0004577">
    <property type="term" value="F:N-acetylglucosaminyldiphosphodolichol N-acetylglucosaminyltransferase activity"/>
    <property type="evidence" value="ECO:0007669"/>
    <property type="project" value="TreeGrafter"/>
</dbReference>
<evidence type="ECO:0000256" key="4">
    <source>
        <dbReference type="ARBA" id="ARBA00011335"/>
    </source>
</evidence>
<dbReference type="InterPro" id="IPR001806">
    <property type="entry name" value="Small_GTPase"/>
</dbReference>
<feature type="region of interest" description="Disordered" evidence="11">
    <location>
        <begin position="1"/>
        <end position="56"/>
    </location>
</feature>
<dbReference type="Gene3D" id="3.40.50.300">
    <property type="entry name" value="P-loop containing nucleotide triphosphate hydrolases"/>
    <property type="match status" value="1"/>
</dbReference>
<proteinExistence type="inferred from homology"/>
<dbReference type="Pfam" id="PF08660">
    <property type="entry name" value="Alg14"/>
    <property type="match status" value="1"/>
</dbReference>
<keyword evidence="8" id="KW-1133">Transmembrane helix</keyword>
<evidence type="ECO:0000256" key="6">
    <source>
        <dbReference type="ARBA" id="ARBA00022692"/>
    </source>
</evidence>
<dbReference type="Pfam" id="PF00071">
    <property type="entry name" value="Ras"/>
    <property type="match status" value="1"/>
</dbReference>
<keyword evidence="6" id="KW-0812">Transmembrane</keyword>
<dbReference type="OrthoDB" id="25896at2759"/>
<dbReference type="SMART" id="SM00174">
    <property type="entry name" value="RHO"/>
    <property type="match status" value="1"/>
</dbReference>
<sequence>MSDHDSAIDIDSWRHSVPSRLEREDPFANDGFGERPVTRLTFREHESPEEERERPASRFSVFRARLFPPKRQRCDSDDESTIYQRPDTALSSRTKTAKKRGGGGFLTGLTGLWRRGKKRTRDEFEDEYGQGYDKDEAVVSVCRPSVVVEPVLSRPLHLNFLFVGCPSSGQTSLLYRIRYGYFPDACPDLPTSVMPRTRYETYTHQPRCNSAARVELWDTSGAPDLATVQLLAHIHWDVIFLCFDISDASSLQAIVAWWKFTADGLFSKSKPLPPTLRLLGTKKDLRHRSASARRFSLGYYYQQLPLSASMHTVAAASACVSTAQAAWQAKYVKAKYYECSALTGEGVDRLVEETAAEVTRAIVDKDLAATSLAVVIGLSLSTFSWRVILLTTIAFTIQAGIFITVRHIQLVAARRRVQWPSSPLASARAPPRRRDDYHLFVLGSGGHTREMLMMMDDGACDFTRFHRRYLVSSGDAMSAHHARDYEASLASLCAARGTDPGTHDVVHVTRARRVHQSLLTTPASALRSVLDIVPALLRRPAGSGRRKHPSLVFSNGPATGFFVALVIHVLKIAWVVPQDSMRFVYIESWARISTLSLTGRLLLYTGLADFFAVQHAQVAAGYGVRDVGQLVFNARREDI</sequence>
<dbReference type="PANTHER" id="PTHR12154:SF4">
    <property type="entry name" value="UDP-N-ACETYLGLUCOSAMINE TRANSFERASE SUBUNIT ALG14 HOMOLOG"/>
    <property type="match status" value="1"/>
</dbReference>
<dbReference type="GO" id="GO:0005525">
    <property type="term" value="F:GTP binding"/>
    <property type="evidence" value="ECO:0007669"/>
    <property type="project" value="InterPro"/>
</dbReference>
<comment type="subunit">
    <text evidence="4">Heterodimer with ALG13 to form a functional enzyme.</text>
</comment>
<comment type="similarity">
    <text evidence="3">Belongs to the ALG14 family.</text>
</comment>
<gene>
    <name evidence="12" type="ORF">A9K55_009360</name>
</gene>
<protein>
    <recommendedName>
        <fullName evidence="5">UDP-N-acetylglucosamine transferase subunit ALG14</fullName>
    </recommendedName>
    <alternativeName>
        <fullName evidence="10">Asparagine-linked glycosylation protein 14</fullName>
    </alternativeName>
</protein>
<accession>A0A2H4SIN7</accession>
<dbReference type="GO" id="GO:0031965">
    <property type="term" value="C:nuclear membrane"/>
    <property type="evidence" value="ECO:0007669"/>
    <property type="project" value="UniProtKB-SubCell"/>
</dbReference>
<evidence type="ECO:0000256" key="5">
    <source>
        <dbReference type="ARBA" id="ARBA00017467"/>
    </source>
</evidence>
<keyword evidence="7" id="KW-0256">Endoplasmic reticulum</keyword>
<name>A0A2H4SIN7_CORMI</name>
<dbReference type="Proteomes" id="UP000323067">
    <property type="component" value="Chromosome vii"/>
</dbReference>
<dbReference type="GO" id="GO:0003924">
    <property type="term" value="F:GTPase activity"/>
    <property type="evidence" value="ECO:0007669"/>
    <property type="project" value="InterPro"/>
</dbReference>
<evidence type="ECO:0000256" key="2">
    <source>
        <dbReference type="ARBA" id="ARBA00004590"/>
    </source>
</evidence>
<dbReference type="AlphaFoldDB" id="A0A2H4SIN7"/>
<dbReference type="VEuPathDB" id="FungiDB:A9K55_009360"/>
<evidence type="ECO:0000313" key="13">
    <source>
        <dbReference type="Proteomes" id="UP000323067"/>
    </source>
</evidence>
<dbReference type="PRINTS" id="PR00449">
    <property type="entry name" value="RASTRNSFRMNG"/>
</dbReference>
<evidence type="ECO:0000256" key="9">
    <source>
        <dbReference type="ARBA" id="ARBA00023136"/>
    </source>
</evidence>
<comment type="subcellular location">
    <subcellularLocation>
        <location evidence="1">Endoplasmic reticulum membrane</location>
        <topology evidence="1">Single-pass membrane protein</topology>
    </subcellularLocation>
    <subcellularLocation>
        <location evidence="2">Nucleus membrane</location>
        <topology evidence="2">Single-pass membrane protein</topology>
    </subcellularLocation>
</comment>
<evidence type="ECO:0000256" key="11">
    <source>
        <dbReference type="SAM" id="MobiDB-lite"/>
    </source>
</evidence>
<dbReference type="SUPFAM" id="SSF52540">
    <property type="entry name" value="P-loop containing nucleoside triphosphate hydrolases"/>
    <property type="match status" value="1"/>
</dbReference>
<evidence type="ECO:0000256" key="10">
    <source>
        <dbReference type="ARBA" id="ARBA00032062"/>
    </source>
</evidence>
<evidence type="ECO:0000313" key="12">
    <source>
        <dbReference type="EMBL" id="ATY62977.1"/>
    </source>
</evidence>
<dbReference type="GO" id="GO:0006488">
    <property type="term" value="P:dolichol-linked oligosaccharide biosynthetic process"/>
    <property type="evidence" value="ECO:0007669"/>
    <property type="project" value="InterPro"/>
</dbReference>
<keyword evidence="9" id="KW-0472">Membrane</keyword>
<dbReference type="InterPro" id="IPR013969">
    <property type="entry name" value="Oligosacch_biosynth_Alg14"/>
</dbReference>
<dbReference type="VEuPathDB" id="FungiDB:CCM_09109"/>
<dbReference type="SMART" id="SM00175">
    <property type="entry name" value="RAB"/>
    <property type="match status" value="1"/>
</dbReference>
<evidence type="ECO:0000256" key="8">
    <source>
        <dbReference type="ARBA" id="ARBA00022989"/>
    </source>
</evidence>
<evidence type="ECO:0000256" key="7">
    <source>
        <dbReference type="ARBA" id="ARBA00022824"/>
    </source>
</evidence>
<dbReference type="InterPro" id="IPR027417">
    <property type="entry name" value="P-loop_NTPase"/>
</dbReference>
<dbReference type="EMBL" id="CP023324">
    <property type="protein sequence ID" value="ATY62977.1"/>
    <property type="molecule type" value="Genomic_DNA"/>
</dbReference>
<evidence type="ECO:0000256" key="1">
    <source>
        <dbReference type="ARBA" id="ARBA00004389"/>
    </source>
</evidence>
<evidence type="ECO:0000256" key="3">
    <source>
        <dbReference type="ARBA" id="ARBA00009731"/>
    </source>
</evidence>
<reference evidence="12 13" key="1">
    <citation type="journal article" date="2017" name="BMC Genomics">
        <title>Chromosome level assembly and secondary metabolite potential of the parasitic fungus Cordyceps militaris.</title>
        <authorList>
            <person name="Kramer G.J."/>
            <person name="Nodwell J.R."/>
        </authorList>
    </citation>
    <scope>NUCLEOTIDE SEQUENCE [LARGE SCALE GENOMIC DNA]</scope>
    <source>
        <strain evidence="12 13">ATCC 34164</strain>
    </source>
</reference>
<organism evidence="12 13">
    <name type="scientific">Cordyceps militaris</name>
    <name type="common">Caterpillar fungus</name>
    <name type="synonym">Clavaria militaris</name>
    <dbReference type="NCBI Taxonomy" id="73501"/>
    <lineage>
        <taxon>Eukaryota</taxon>
        <taxon>Fungi</taxon>
        <taxon>Dikarya</taxon>
        <taxon>Ascomycota</taxon>
        <taxon>Pezizomycotina</taxon>
        <taxon>Sordariomycetes</taxon>
        <taxon>Hypocreomycetidae</taxon>
        <taxon>Hypocreales</taxon>
        <taxon>Cordycipitaceae</taxon>
        <taxon>Cordyceps</taxon>
    </lineage>
</organism>
<dbReference type="PANTHER" id="PTHR12154">
    <property type="entry name" value="GLYCOSYL TRANSFERASE-RELATED"/>
    <property type="match status" value="1"/>
</dbReference>
<dbReference type="GO" id="GO:0043541">
    <property type="term" value="C:UDP-N-acetylglucosamine transferase complex"/>
    <property type="evidence" value="ECO:0007669"/>
    <property type="project" value="TreeGrafter"/>
</dbReference>